<dbReference type="Proteomes" id="UP001341840">
    <property type="component" value="Unassembled WGS sequence"/>
</dbReference>
<organism evidence="3 4">
    <name type="scientific">Stylosanthes scabra</name>
    <dbReference type="NCBI Taxonomy" id="79078"/>
    <lineage>
        <taxon>Eukaryota</taxon>
        <taxon>Viridiplantae</taxon>
        <taxon>Streptophyta</taxon>
        <taxon>Embryophyta</taxon>
        <taxon>Tracheophyta</taxon>
        <taxon>Spermatophyta</taxon>
        <taxon>Magnoliopsida</taxon>
        <taxon>eudicotyledons</taxon>
        <taxon>Gunneridae</taxon>
        <taxon>Pentapetalae</taxon>
        <taxon>rosids</taxon>
        <taxon>fabids</taxon>
        <taxon>Fabales</taxon>
        <taxon>Fabaceae</taxon>
        <taxon>Papilionoideae</taxon>
        <taxon>50 kb inversion clade</taxon>
        <taxon>dalbergioids sensu lato</taxon>
        <taxon>Dalbergieae</taxon>
        <taxon>Pterocarpus clade</taxon>
        <taxon>Stylosanthes</taxon>
    </lineage>
</organism>
<feature type="coiled-coil region" evidence="1">
    <location>
        <begin position="364"/>
        <end position="391"/>
    </location>
</feature>
<name>A0ABU6X0L8_9FABA</name>
<keyword evidence="1" id="KW-0175">Coiled coil</keyword>
<dbReference type="EMBL" id="JASCZI010184616">
    <property type="protein sequence ID" value="MED6190203.1"/>
    <property type="molecule type" value="Genomic_DNA"/>
</dbReference>
<keyword evidence="4" id="KW-1185">Reference proteome</keyword>
<gene>
    <name evidence="3" type="ORF">PIB30_103494</name>
</gene>
<accession>A0ABU6X0L8</accession>
<evidence type="ECO:0000313" key="4">
    <source>
        <dbReference type="Proteomes" id="UP001341840"/>
    </source>
</evidence>
<evidence type="ECO:0000256" key="1">
    <source>
        <dbReference type="SAM" id="Coils"/>
    </source>
</evidence>
<evidence type="ECO:0000313" key="3">
    <source>
        <dbReference type="EMBL" id="MED6190203.1"/>
    </source>
</evidence>
<feature type="region of interest" description="Disordered" evidence="2">
    <location>
        <begin position="277"/>
        <end position="312"/>
    </location>
</feature>
<feature type="coiled-coil region" evidence="1">
    <location>
        <begin position="418"/>
        <end position="452"/>
    </location>
</feature>
<comment type="caution">
    <text evidence="3">The sequence shown here is derived from an EMBL/GenBank/DDBJ whole genome shotgun (WGS) entry which is preliminary data.</text>
</comment>
<reference evidence="3 4" key="1">
    <citation type="journal article" date="2023" name="Plants (Basel)">
        <title>Bridging the Gap: Combining Genomics and Transcriptomics Approaches to Understand Stylosanthes scabra, an Orphan Legume from the Brazilian Caatinga.</title>
        <authorList>
            <person name="Ferreira-Neto J.R.C."/>
            <person name="da Silva M.D."/>
            <person name="Binneck E."/>
            <person name="de Melo N.F."/>
            <person name="da Silva R.H."/>
            <person name="de Melo A.L.T.M."/>
            <person name="Pandolfi V."/>
            <person name="Bustamante F.O."/>
            <person name="Brasileiro-Vidal A.C."/>
            <person name="Benko-Iseppon A.M."/>
        </authorList>
    </citation>
    <scope>NUCLEOTIDE SEQUENCE [LARGE SCALE GENOMIC DNA]</scope>
    <source>
        <tissue evidence="3">Leaves</tissue>
    </source>
</reference>
<protein>
    <submittedName>
        <fullName evidence="3">Uncharacterized protein</fullName>
    </submittedName>
</protein>
<sequence>MAENQPENQEAVVPAAGVVQIPRELPFIYRWVANDVLVTPSSLDQQYLDELKLTGVLFGGGIWNGDTGWKAARRGERVCFMNLDHPTVPHWLWVNEVMFTEFGYGSLFRTSSSVFSTEPPWPRRNFIQIRGRQFVVSILIPRGRRRRDICPLGRGSIVALYEDSFHDFKGRYFKIFPVGDHRPFWLSLEGDGRFPPYWSDQAGFDIVPATYQRLNADQRDTAIILVHLFAQNNLNPKFLMNNSDEARKDVVEMAGNDVTLARLRRLIRPAPAKSLPSPLTVVPSGGARSVPAESLGKTQAEPEGGSSTNVGRENVGFVKSHLLGPKVQEVLRDCDPLESVRWAEWAMIRAATIMKSVEPRLSIAEELERRNARLLADAKTLSLQKMVLEEEKVDAVQAKLKVEEDLKVVKVEKFRGLAAEEKVRADLAEASAADLQKQCEDLAEDAKAAVAATEGALKAQLAVLLPDFDTDQISFFKDIMDGKVVDPTE</sequence>
<proteinExistence type="predicted"/>
<evidence type="ECO:0000256" key="2">
    <source>
        <dbReference type="SAM" id="MobiDB-lite"/>
    </source>
</evidence>